<evidence type="ECO:0000256" key="2">
    <source>
        <dbReference type="SAM" id="SignalP"/>
    </source>
</evidence>
<accession>A0ABT7J6P3</accession>
<protein>
    <recommendedName>
        <fullName evidence="5">TPM domain-containing protein</fullName>
    </recommendedName>
</protein>
<keyword evidence="1" id="KW-1133">Transmembrane helix</keyword>
<keyword evidence="1" id="KW-0472">Membrane</keyword>
<evidence type="ECO:0008006" key="5">
    <source>
        <dbReference type="Google" id="ProtNLM"/>
    </source>
</evidence>
<keyword evidence="4" id="KW-1185">Reference proteome</keyword>
<keyword evidence="1" id="KW-0812">Transmembrane</keyword>
<gene>
    <name evidence="3" type="ORF">QNN03_26475</name>
</gene>
<feature type="transmembrane region" description="Helical" evidence="1">
    <location>
        <begin position="196"/>
        <end position="218"/>
    </location>
</feature>
<proteinExistence type="predicted"/>
<dbReference type="Proteomes" id="UP001241926">
    <property type="component" value="Unassembled WGS sequence"/>
</dbReference>
<evidence type="ECO:0000256" key="1">
    <source>
        <dbReference type="SAM" id="Phobius"/>
    </source>
</evidence>
<sequence>MSRNRAVLTAAALTALLTVLPATGSQAADAPSAGERIANELRDEPVYVDKAYAEAVPPSRQRELTQQIKKTGLPIKVVLTPLTKGDPFNGEADTLASVLHDRLPQRELILITTDGVFTDSLNGYEWPADTHQTRDAVAATGFLDEMRDAGLADLTSKAVELVAEENGTEVYEEATEDLGEVAPEQPTPAAKAERSAWPQVAAIGLALAALTTVALVAYRRRHRRRTSAMTPALGAARAAEETEVRRKAEAEVVALGEAVRTADAATTPDLSRALDAYAAAGKVLDEARDLTDLAGALALAAEGRAALTPRPSLPLCYFNPLHGQATTRTTWRRLGHRESLQVATCPPCTTTLHTHRTPEPLTELMENGRLIPYYEGRSLWAATGYGSLPGDGMASRVGRGDFSLG</sequence>
<reference evidence="3 4" key="1">
    <citation type="submission" date="2023-05" db="EMBL/GenBank/DDBJ databases">
        <title>Streptomyces fuscus sp. nov., a brown-black pigment producing actinomyces isolated from dry sand of Sea duck farm.</title>
        <authorList>
            <person name="Xie J."/>
            <person name="Shen N."/>
        </authorList>
    </citation>
    <scope>NUCLEOTIDE SEQUENCE [LARGE SCALE GENOMIC DNA]</scope>
    <source>
        <strain evidence="3 4">GXMU-J15</strain>
    </source>
</reference>
<evidence type="ECO:0000313" key="4">
    <source>
        <dbReference type="Proteomes" id="UP001241926"/>
    </source>
</evidence>
<evidence type="ECO:0000313" key="3">
    <source>
        <dbReference type="EMBL" id="MDL2079992.1"/>
    </source>
</evidence>
<name>A0ABT7J6P3_9ACTN</name>
<dbReference type="RefSeq" id="WP_285435487.1">
    <property type="nucleotide sequence ID" value="NZ_JASJUS010000029.1"/>
</dbReference>
<keyword evidence="2" id="KW-0732">Signal</keyword>
<feature type="chain" id="PRO_5047295734" description="TPM domain-containing protein" evidence="2">
    <location>
        <begin position="28"/>
        <end position="405"/>
    </location>
</feature>
<organism evidence="3 4">
    <name type="scientific">Streptomyces fuscus</name>
    <dbReference type="NCBI Taxonomy" id="3048495"/>
    <lineage>
        <taxon>Bacteria</taxon>
        <taxon>Bacillati</taxon>
        <taxon>Actinomycetota</taxon>
        <taxon>Actinomycetes</taxon>
        <taxon>Kitasatosporales</taxon>
        <taxon>Streptomycetaceae</taxon>
        <taxon>Streptomyces</taxon>
    </lineage>
</organism>
<comment type="caution">
    <text evidence="3">The sequence shown here is derived from an EMBL/GenBank/DDBJ whole genome shotgun (WGS) entry which is preliminary data.</text>
</comment>
<dbReference type="EMBL" id="JASJUS010000029">
    <property type="protein sequence ID" value="MDL2079992.1"/>
    <property type="molecule type" value="Genomic_DNA"/>
</dbReference>
<feature type="signal peptide" evidence="2">
    <location>
        <begin position="1"/>
        <end position="27"/>
    </location>
</feature>